<dbReference type="InterPro" id="IPR011701">
    <property type="entry name" value="MFS"/>
</dbReference>
<dbReference type="PANTHER" id="PTHR42718:SF46">
    <property type="entry name" value="BLR6921 PROTEIN"/>
    <property type="match status" value="1"/>
</dbReference>
<dbReference type="SUPFAM" id="SSF103473">
    <property type="entry name" value="MFS general substrate transporter"/>
    <property type="match status" value="1"/>
</dbReference>
<dbReference type="InterPro" id="IPR004638">
    <property type="entry name" value="EmrB-like"/>
</dbReference>
<evidence type="ECO:0000256" key="5">
    <source>
        <dbReference type="ARBA" id="ARBA00022989"/>
    </source>
</evidence>
<protein>
    <submittedName>
        <fullName evidence="9">MFS transporter</fullName>
    </submittedName>
</protein>
<feature type="transmembrane region" description="Helical" evidence="7">
    <location>
        <begin position="131"/>
        <end position="154"/>
    </location>
</feature>
<keyword evidence="3" id="KW-1003">Cell membrane</keyword>
<accession>A0ABQ6VFR1</accession>
<sequence>MMTQAWRALSALCVGFFMILLDQSIVSVATPAIQEELQASYSQAMWVHSVYLLTFAVPLLVMGRLGDRCGPRRVYLCGLVLFTASSVVCGLAPGIEVLIAGRATQGVGGAMMAPQTMVVINRVFPRDKRGAALGVWGAVAGLSNLLGPLLGGVITQLASWQWIFLINVPLGLVTLALVLRWVPNLETTQSRIDGPSIVLSIVGISCVVFSIQERAHGWLLAAGLVLAVMFIRRQARLSETALLPVGLFRRRHFSFGNVSIFAMGFTIAGMMVPVMMYLQDVQHVSPLAAGLMVTPMSIIAGVLAPYVGRLVDRRDPRPVSMAGFLMMAVGVAMLVFCLRPEVSAWWVTGAMVVLGFGNACVWSPNSTLTLRDLPGEVAGAGSGMYNFMRQLGAVTGTAVLAAVLQARVDMGSAAAFAESLVPALVMLCVGLWAASRAKEQ</sequence>
<comment type="subcellular location">
    <subcellularLocation>
        <location evidence="1">Cell membrane</location>
        <topology evidence="1">Multi-pass membrane protein</topology>
    </subcellularLocation>
</comment>
<name>A0ABQ6VFR1_9CORY</name>
<evidence type="ECO:0000313" key="10">
    <source>
        <dbReference type="Proteomes" id="UP000436181"/>
    </source>
</evidence>
<dbReference type="InterPro" id="IPR020846">
    <property type="entry name" value="MFS_dom"/>
</dbReference>
<feature type="transmembrane region" description="Helical" evidence="7">
    <location>
        <begin position="45"/>
        <end position="62"/>
    </location>
</feature>
<evidence type="ECO:0000256" key="2">
    <source>
        <dbReference type="ARBA" id="ARBA00022448"/>
    </source>
</evidence>
<dbReference type="PROSITE" id="PS50850">
    <property type="entry name" value="MFS"/>
    <property type="match status" value="1"/>
</dbReference>
<feature type="transmembrane region" description="Helical" evidence="7">
    <location>
        <begin position="160"/>
        <end position="182"/>
    </location>
</feature>
<dbReference type="Proteomes" id="UP000436181">
    <property type="component" value="Unassembled WGS sequence"/>
</dbReference>
<feature type="transmembrane region" description="Helical" evidence="7">
    <location>
        <begin position="194"/>
        <end position="211"/>
    </location>
</feature>
<evidence type="ECO:0000313" key="9">
    <source>
        <dbReference type="EMBL" id="KAB3523240.1"/>
    </source>
</evidence>
<evidence type="ECO:0000256" key="7">
    <source>
        <dbReference type="SAM" id="Phobius"/>
    </source>
</evidence>
<feature type="domain" description="Major facilitator superfamily (MFS) profile" evidence="8">
    <location>
        <begin position="8"/>
        <end position="438"/>
    </location>
</feature>
<dbReference type="RefSeq" id="WP_151843999.1">
    <property type="nucleotide sequence ID" value="NZ_WBZJ01000001.1"/>
</dbReference>
<feature type="transmembrane region" description="Helical" evidence="7">
    <location>
        <begin position="344"/>
        <end position="362"/>
    </location>
</feature>
<dbReference type="Gene3D" id="1.20.1250.20">
    <property type="entry name" value="MFS general substrate transporter like domains"/>
    <property type="match status" value="1"/>
</dbReference>
<dbReference type="EMBL" id="WBZJ01000001">
    <property type="protein sequence ID" value="KAB3523240.1"/>
    <property type="molecule type" value="Genomic_DNA"/>
</dbReference>
<feature type="transmembrane region" description="Helical" evidence="7">
    <location>
        <begin position="255"/>
        <end position="278"/>
    </location>
</feature>
<keyword evidence="4 7" id="KW-0812">Transmembrane</keyword>
<feature type="transmembrane region" description="Helical" evidence="7">
    <location>
        <begin position="414"/>
        <end position="434"/>
    </location>
</feature>
<keyword evidence="5 7" id="KW-1133">Transmembrane helix</keyword>
<dbReference type="InterPro" id="IPR036259">
    <property type="entry name" value="MFS_trans_sf"/>
</dbReference>
<reference evidence="9 10" key="1">
    <citation type="submission" date="2019-10" db="EMBL/GenBank/DDBJ databases">
        <title>Corynebacterium sp novel species isolated from the respiratory tract of Marmot.</title>
        <authorList>
            <person name="Zhang G."/>
        </authorList>
    </citation>
    <scope>NUCLEOTIDE SEQUENCE [LARGE SCALE GENOMIC DNA]</scope>
    <source>
        <strain evidence="9 10">336</strain>
    </source>
</reference>
<keyword evidence="6 7" id="KW-0472">Membrane</keyword>
<comment type="caution">
    <text evidence="9">The sequence shown here is derived from an EMBL/GenBank/DDBJ whole genome shotgun (WGS) entry which is preliminary data.</text>
</comment>
<feature type="transmembrane region" description="Helical" evidence="7">
    <location>
        <begin position="74"/>
        <end position="95"/>
    </location>
</feature>
<feature type="transmembrane region" description="Helical" evidence="7">
    <location>
        <begin position="217"/>
        <end position="235"/>
    </location>
</feature>
<evidence type="ECO:0000256" key="4">
    <source>
        <dbReference type="ARBA" id="ARBA00022692"/>
    </source>
</evidence>
<evidence type="ECO:0000256" key="1">
    <source>
        <dbReference type="ARBA" id="ARBA00004651"/>
    </source>
</evidence>
<organism evidence="9 10">
    <name type="scientific">Corynebacterium zhongnanshanii</name>
    <dbReference type="NCBI Taxonomy" id="2768834"/>
    <lineage>
        <taxon>Bacteria</taxon>
        <taxon>Bacillati</taxon>
        <taxon>Actinomycetota</taxon>
        <taxon>Actinomycetes</taxon>
        <taxon>Mycobacteriales</taxon>
        <taxon>Corynebacteriaceae</taxon>
        <taxon>Corynebacterium</taxon>
    </lineage>
</organism>
<feature type="transmembrane region" description="Helical" evidence="7">
    <location>
        <begin position="284"/>
        <end position="307"/>
    </location>
</feature>
<feature type="transmembrane region" description="Helical" evidence="7">
    <location>
        <begin position="391"/>
        <end position="408"/>
    </location>
</feature>
<dbReference type="Gene3D" id="1.20.1720.10">
    <property type="entry name" value="Multidrug resistance protein D"/>
    <property type="match status" value="1"/>
</dbReference>
<proteinExistence type="predicted"/>
<feature type="transmembrane region" description="Helical" evidence="7">
    <location>
        <begin position="107"/>
        <end position="124"/>
    </location>
</feature>
<evidence type="ECO:0000256" key="6">
    <source>
        <dbReference type="ARBA" id="ARBA00023136"/>
    </source>
</evidence>
<keyword evidence="10" id="KW-1185">Reference proteome</keyword>
<dbReference type="NCBIfam" id="TIGR00711">
    <property type="entry name" value="efflux_EmrB"/>
    <property type="match status" value="1"/>
</dbReference>
<feature type="transmembrane region" description="Helical" evidence="7">
    <location>
        <begin position="319"/>
        <end position="338"/>
    </location>
</feature>
<dbReference type="PANTHER" id="PTHR42718">
    <property type="entry name" value="MAJOR FACILITATOR SUPERFAMILY MULTIDRUG TRANSPORTER MFSC"/>
    <property type="match status" value="1"/>
</dbReference>
<dbReference type="PRINTS" id="PR01036">
    <property type="entry name" value="TCRTETB"/>
</dbReference>
<keyword evidence="2" id="KW-0813">Transport</keyword>
<evidence type="ECO:0000259" key="8">
    <source>
        <dbReference type="PROSITE" id="PS50850"/>
    </source>
</evidence>
<gene>
    <name evidence="9" type="ORF">F8377_03620</name>
</gene>
<evidence type="ECO:0000256" key="3">
    <source>
        <dbReference type="ARBA" id="ARBA00022475"/>
    </source>
</evidence>
<dbReference type="Pfam" id="PF07690">
    <property type="entry name" value="MFS_1"/>
    <property type="match status" value="1"/>
</dbReference>
<dbReference type="CDD" id="cd17321">
    <property type="entry name" value="MFS_MMR_MDR_like"/>
    <property type="match status" value="1"/>
</dbReference>